<evidence type="ECO:0000256" key="1">
    <source>
        <dbReference type="ARBA" id="ARBA00022737"/>
    </source>
</evidence>
<dbReference type="InterPro" id="IPR004087">
    <property type="entry name" value="KH_dom"/>
</dbReference>
<dbReference type="AlphaFoldDB" id="A0A8C3XZP3"/>
<dbReference type="InterPro" id="IPR047374">
    <property type="entry name" value="KH-I_ANKHD1"/>
</dbReference>
<dbReference type="InterPro" id="IPR051631">
    <property type="entry name" value="Ankyrin-KH/SAM_domain"/>
</dbReference>
<dbReference type="Gene3D" id="3.30.1370.10">
    <property type="entry name" value="K Homology domain, type 1"/>
    <property type="match status" value="1"/>
</dbReference>
<dbReference type="PANTHER" id="PTHR23206">
    <property type="entry name" value="MASK PROTEIN"/>
    <property type="match status" value="1"/>
</dbReference>
<protein>
    <recommendedName>
        <fullName evidence="6">K Homology domain-containing protein</fullName>
    </recommendedName>
</protein>
<dbReference type="Proteomes" id="UP000694563">
    <property type="component" value="Chromosome 15"/>
</dbReference>
<reference evidence="7" key="3">
    <citation type="submission" date="2025-09" db="UniProtKB">
        <authorList>
            <consortium name="Ensembl"/>
        </authorList>
    </citation>
    <scope>IDENTIFICATION</scope>
</reference>
<dbReference type="InterPro" id="IPR004088">
    <property type="entry name" value="KH_dom_type_1"/>
</dbReference>
<dbReference type="PANTHER" id="PTHR23206:SF5">
    <property type="entry name" value="ANKYRIN REPEAT AND KH DOMAIN-CONTAINING PROTEIN 1"/>
    <property type="match status" value="1"/>
</dbReference>
<dbReference type="SMART" id="SM00322">
    <property type="entry name" value="KH"/>
    <property type="match status" value="1"/>
</dbReference>
<dbReference type="SUPFAM" id="SSF54791">
    <property type="entry name" value="Eukaryotic type KH-domain (KH-domain type I)"/>
    <property type="match status" value="1"/>
</dbReference>
<dbReference type="FunFam" id="3.30.1370.10:FF:000029">
    <property type="entry name" value="ankyrin repeat and KH domain-containing protein 1 isoform X2"/>
    <property type="match status" value="1"/>
</dbReference>
<reference evidence="7" key="2">
    <citation type="submission" date="2025-08" db="UniProtKB">
        <authorList>
            <consortium name="Ensembl"/>
        </authorList>
    </citation>
    <scope>IDENTIFICATION</scope>
</reference>
<feature type="region of interest" description="Disordered" evidence="5">
    <location>
        <begin position="208"/>
        <end position="257"/>
    </location>
</feature>
<dbReference type="CDD" id="cd22503">
    <property type="entry name" value="KH-I_ANKHD1"/>
    <property type="match status" value="1"/>
</dbReference>
<feature type="region of interest" description="Disordered" evidence="5">
    <location>
        <begin position="579"/>
        <end position="626"/>
    </location>
</feature>
<keyword evidence="3" id="KW-0175">Coiled coil</keyword>
<feature type="domain" description="K Homology" evidence="6">
    <location>
        <begin position="24"/>
        <end position="94"/>
    </location>
</feature>
<dbReference type="GO" id="GO:0003723">
    <property type="term" value="F:RNA binding"/>
    <property type="evidence" value="ECO:0007669"/>
    <property type="project" value="UniProtKB-UniRule"/>
</dbReference>
<evidence type="ECO:0000313" key="8">
    <source>
        <dbReference type="Proteomes" id="UP000694563"/>
    </source>
</evidence>
<dbReference type="GO" id="GO:0045087">
    <property type="term" value="P:innate immune response"/>
    <property type="evidence" value="ECO:0007669"/>
    <property type="project" value="TreeGrafter"/>
</dbReference>
<evidence type="ECO:0000313" key="7">
    <source>
        <dbReference type="Ensembl" id="ENSCUSP00005006545.1"/>
    </source>
</evidence>
<feature type="compositionally biased region" description="Polar residues" evidence="5">
    <location>
        <begin position="304"/>
        <end position="316"/>
    </location>
</feature>
<sequence length="773" mass="81150">MTGASSSSPNHSTAHLHLLSPTTVYWSKKLSVPASVVSRIMGRGGCNITAIQDVTGAHIDVDKQKDKNGERMITIRGGTESTRYAVQLINALIQDPAKELEDLIPKTHIRTPASSSKSIHANFSSGVSTATASNKNSFPLGAPPLVTSQSSTLSTFQPPNKLNKNVPANVRSSFPVSLPLAYSHPHFALLAAQTMQQIRHPRLPMAQFGGTFSPSPNTWGPFPVRPVNPGSTNSSPKHNSSSRVGNQNGSVLQTESPGLATQPLCVTSNRTPSSVRKQLFATCVPKTSAAATAISTVTSTCSTLPSASSAPTNNGQVPAAFLPPPAPQTQHSALKADSFSAVSAAKEKVPAPEQPPTSVCPPASTASSCSVSASSSSGGTETRPASSPAPLSSAQDEILPTSMSDISPSMSMPFSSSSETAPLSLASPRSVVADNQDNSNLPQVAVPAPRVTHRMQSRGSFYSVVPNANLHQDPQSIFVTNQVPLTPSQGPPAAVQLSSAMNVMNGSQMHINPANKSLPPAFGPATLFNHFSSLFDSNQVPANQAWGDCPLSTRAAADPSFTVQSTFLNNSVLGHVENVHPDNSKAPGFRPPSQRVSTSPVGKSSRSCSGQNYSFSHSRTGRCPLPSGTERLARIRQGGSVTPTPLGSNFTAPVGHSGIWSFGVNSVSEGLSGWSQPVMGSHPMHQQLSDPGTFSQHQPMERDDSGIVAPSNIFHQPMPNSFGLPISMYGDGPGGPLFNGLHTPDPAWNPMIKVIWPGTWAPHIGNMHLKYVN</sequence>
<dbReference type="Pfam" id="PF00013">
    <property type="entry name" value="KH_1"/>
    <property type="match status" value="1"/>
</dbReference>
<evidence type="ECO:0000256" key="3">
    <source>
        <dbReference type="ARBA" id="ARBA00023054"/>
    </source>
</evidence>
<evidence type="ECO:0000256" key="5">
    <source>
        <dbReference type="SAM" id="MobiDB-lite"/>
    </source>
</evidence>
<feature type="region of interest" description="Disordered" evidence="5">
    <location>
        <begin position="301"/>
        <end position="426"/>
    </location>
</feature>
<evidence type="ECO:0000256" key="2">
    <source>
        <dbReference type="ARBA" id="ARBA00023043"/>
    </source>
</evidence>
<keyword evidence="4" id="KW-0694">RNA-binding</keyword>
<evidence type="ECO:0000256" key="4">
    <source>
        <dbReference type="PROSITE-ProRule" id="PRU00117"/>
    </source>
</evidence>
<dbReference type="Ensembl" id="ENSCUST00005006791.1">
    <property type="protein sequence ID" value="ENSCUSP00005006545.1"/>
    <property type="gene ID" value="ENSCUSG00005004099.1"/>
</dbReference>
<reference evidence="7" key="1">
    <citation type="submission" date="2020-10" db="EMBL/GenBank/DDBJ databases">
        <title>Catharus ustulatus (Swainson's thrush) genome, bCatUst1, primary haplotype v2.</title>
        <authorList>
            <person name="Delmore K."/>
            <person name="Vafadar M."/>
            <person name="Formenti G."/>
            <person name="Chow W."/>
            <person name="Pelan S."/>
            <person name="Howe K."/>
            <person name="Rhie A."/>
            <person name="Mountcastle J."/>
            <person name="Haase B."/>
            <person name="Fedrigo O."/>
            <person name="Jarvis E.D."/>
        </authorList>
    </citation>
    <scope>NUCLEOTIDE SEQUENCE [LARGE SCALE GENOMIC DNA]</scope>
</reference>
<proteinExistence type="predicted"/>
<feature type="compositionally biased region" description="Low complexity" evidence="5">
    <location>
        <begin position="360"/>
        <end position="377"/>
    </location>
</feature>
<organism evidence="7 8">
    <name type="scientific">Catharus ustulatus</name>
    <name type="common">Russet-backed thrush</name>
    <name type="synonym">Hylocichla ustulatus</name>
    <dbReference type="NCBI Taxonomy" id="91951"/>
    <lineage>
        <taxon>Eukaryota</taxon>
        <taxon>Metazoa</taxon>
        <taxon>Chordata</taxon>
        <taxon>Craniata</taxon>
        <taxon>Vertebrata</taxon>
        <taxon>Euteleostomi</taxon>
        <taxon>Archelosauria</taxon>
        <taxon>Archosauria</taxon>
        <taxon>Dinosauria</taxon>
        <taxon>Saurischia</taxon>
        <taxon>Theropoda</taxon>
        <taxon>Coelurosauria</taxon>
        <taxon>Aves</taxon>
        <taxon>Neognathae</taxon>
        <taxon>Neoaves</taxon>
        <taxon>Telluraves</taxon>
        <taxon>Australaves</taxon>
        <taxon>Passeriformes</taxon>
        <taxon>Turdidae</taxon>
        <taxon>Catharus</taxon>
    </lineage>
</organism>
<keyword evidence="1" id="KW-0677">Repeat</keyword>
<feature type="compositionally biased region" description="Polar residues" evidence="5">
    <location>
        <begin position="243"/>
        <end position="256"/>
    </location>
</feature>
<dbReference type="GO" id="GO:0005737">
    <property type="term" value="C:cytoplasm"/>
    <property type="evidence" value="ECO:0007669"/>
    <property type="project" value="TreeGrafter"/>
</dbReference>
<keyword evidence="2" id="KW-0040">ANK repeat</keyword>
<name>A0A8C3XZP3_CATUS</name>
<evidence type="ECO:0000259" key="6">
    <source>
        <dbReference type="SMART" id="SM00322"/>
    </source>
</evidence>
<dbReference type="InterPro" id="IPR036612">
    <property type="entry name" value="KH_dom_type_1_sf"/>
</dbReference>
<keyword evidence="8" id="KW-1185">Reference proteome</keyword>
<feature type="compositionally biased region" description="Low complexity" evidence="5">
    <location>
        <begin position="231"/>
        <end position="242"/>
    </location>
</feature>
<feature type="compositionally biased region" description="Polar residues" evidence="5">
    <location>
        <begin position="594"/>
        <end position="618"/>
    </location>
</feature>
<feature type="compositionally biased region" description="Low complexity" evidence="5">
    <location>
        <begin position="384"/>
        <end position="418"/>
    </location>
</feature>
<accession>A0A8C3XZP3</accession>
<dbReference type="PROSITE" id="PS50084">
    <property type="entry name" value="KH_TYPE_1"/>
    <property type="match status" value="1"/>
</dbReference>